<sequence length="52" mass="6005">MSKQRQYNITILCHKAQPGGDTIFGKIIRREIPAKILFEDDYALSNYLSLSF</sequence>
<reference evidence="1" key="3">
    <citation type="submission" date="2025-09" db="UniProtKB">
        <authorList>
            <consortium name="Ensembl"/>
        </authorList>
    </citation>
    <scope>IDENTIFICATION</scope>
</reference>
<protein>
    <submittedName>
        <fullName evidence="1">Uncharacterized protein</fullName>
    </submittedName>
</protein>
<keyword evidence="2" id="KW-1185">Reference proteome</keyword>
<name>A0A4W5ME01_9TELE</name>
<dbReference type="Proteomes" id="UP000314982">
    <property type="component" value="Unassembled WGS sequence"/>
</dbReference>
<dbReference type="Gene3D" id="3.30.428.10">
    <property type="entry name" value="HIT-like"/>
    <property type="match status" value="1"/>
</dbReference>
<evidence type="ECO:0000313" key="1">
    <source>
        <dbReference type="Ensembl" id="ENSHHUP00000035605.1"/>
    </source>
</evidence>
<accession>A0A4W5ME01</accession>
<evidence type="ECO:0000313" key="2">
    <source>
        <dbReference type="Proteomes" id="UP000314982"/>
    </source>
</evidence>
<organism evidence="1 2">
    <name type="scientific">Hucho hucho</name>
    <name type="common">huchen</name>
    <dbReference type="NCBI Taxonomy" id="62062"/>
    <lineage>
        <taxon>Eukaryota</taxon>
        <taxon>Metazoa</taxon>
        <taxon>Chordata</taxon>
        <taxon>Craniata</taxon>
        <taxon>Vertebrata</taxon>
        <taxon>Euteleostomi</taxon>
        <taxon>Actinopterygii</taxon>
        <taxon>Neopterygii</taxon>
        <taxon>Teleostei</taxon>
        <taxon>Protacanthopterygii</taxon>
        <taxon>Salmoniformes</taxon>
        <taxon>Salmonidae</taxon>
        <taxon>Salmoninae</taxon>
        <taxon>Hucho</taxon>
    </lineage>
</organism>
<dbReference type="SUPFAM" id="SSF54197">
    <property type="entry name" value="HIT-like"/>
    <property type="match status" value="1"/>
</dbReference>
<proteinExistence type="predicted"/>
<reference evidence="1" key="2">
    <citation type="submission" date="2025-08" db="UniProtKB">
        <authorList>
            <consortium name="Ensembl"/>
        </authorList>
    </citation>
    <scope>IDENTIFICATION</scope>
</reference>
<dbReference type="Ensembl" id="ENSHHUT00000037039.1">
    <property type="protein sequence ID" value="ENSHHUP00000035605.1"/>
    <property type="gene ID" value="ENSHHUG00000022415.1"/>
</dbReference>
<dbReference type="InterPro" id="IPR036265">
    <property type="entry name" value="HIT-like_sf"/>
</dbReference>
<dbReference type="STRING" id="62062.ENSHHUP00000035605"/>
<reference evidence="2" key="1">
    <citation type="submission" date="2018-06" db="EMBL/GenBank/DDBJ databases">
        <title>Genome assembly of Danube salmon.</title>
        <authorList>
            <person name="Macqueen D.J."/>
            <person name="Gundappa M.K."/>
        </authorList>
    </citation>
    <scope>NUCLEOTIDE SEQUENCE [LARGE SCALE GENOMIC DNA]</scope>
</reference>
<dbReference type="AlphaFoldDB" id="A0A4W5ME01"/>